<gene>
    <name evidence="3" type="ORF">BDV25DRAFT_136031</name>
</gene>
<dbReference type="GO" id="GO:0016042">
    <property type="term" value="P:lipid catabolic process"/>
    <property type="evidence" value="ECO:0007669"/>
    <property type="project" value="UniProtKB-UniRule"/>
</dbReference>
<dbReference type="SUPFAM" id="SSF53474">
    <property type="entry name" value="alpha/beta-Hydrolases"/>
    <property type="match status" value="1"/>
</dbReference>
<feature type="signal peptide" evidence="2">
    <location>
        <begin position="1"/>
        <end position="22"/>
    </location>
</feature>
<organism evidence="3 4">
    <name type="scientific">Aspergillus avenaceus</name>
    <dbReference type="NCBI Taxonomy" id="36643"/>
    <lineage>
        <taxon>Eukaryota</taxon>
        <taxon>Fungi</taxon>
        <taxon>Dikarya</taxon>
        <taxon>Ascomycota</taxon>
        <taxon>Pezizomycotina</taxon>
        <taxon>Eurotiomycetes</taxon>
        <taxon>Eurotiomycetidae</taxon>
        <taxon>Eurotiales</taxon>
        <taxon>Aspergillaceae</taxon>
        <taxon>Aspergillus</taxon>
        <taxon>Aspergillus subgen. Circumdati</taxon>
    </lineage>
</organism>
<feature type="chain" id="PRO_5025102777" evidence="2">
    <location>
        <begin position="23"/>
        <end position="425"/>
    </location>
</feature>
<dbReference type="AlphaFoldDB" id="A0A5N6U6V1"/>
<proteinExistence type="inferred from homology"/>
<dbReference type="OrthoDB" id="2373480at2759"/>
<dbReference type="Gene3D" id="3.40.50.1820">
    <property type="entry name" value="alpha/beta hydrolase"/>
    <property type="match status" value="1"/>
</dbReference>
<accession>A0A5N6U6V1</accession>
<keyword evidence="2" id="KW-0732">Signal</keyword>
<dbReference type="PANTHER" id="PTHR34853:SF5">
    <property type="entry name" value="LIP-DOMAIN-CONTAINING PROTEIN-RELATED"/>
    <property type="match status" value="1"/>
</dbReference>
<evidence type="ECO:0000313" key="4">
    <source>
        <dbReference type="Proteomes" id="UP000325780"/>
    </source>
</evidence>
<dbReference type="PANTHER" id="PTHR34853">
    <property type="match status" value="1"/>
</dbReference>
<dbReference type="PIRSF" id="PIRSF029171">
    <property type="entry name" value="Esterase_LipA"/>
    <property type="match status" value="1"/>
</dbReference>
<dbReference type="Proteomes" id="UP000325780">
    <property type="component" value="Unassembled WGS sequence"/>
</dbReference>
<keyword evidence="1" id="KW-0378">Hydrolase</keyword>
<dbReference type="EMBL" id="ML742030">
    <property type="protein sequence ID" value="KAE8154336.1"/>
    <property type="molecule type" value="Genomic_DNA"/>
</dbReference>
<reference evidence="3 4" key="1">
    <citation type="submission" date="2019-04" db="EMBL/GenBank/DDBJ databases">
        <title>Friends and foes A comparative genomics study of 23 Aspergillus species from section Flavi.</title>
        <authorList>
            <consortium name="DOE Joint Genome Institute"/>
            <person name="Kjaerbolling I."/>
            <person name="Vesth T."/>
            <person name="Frisvad J.C."/>
            <person name="Nybo J.L."/>
            <person name="Theobald S."/>
            <person name="Kildgaard S."/>
            <person name="Isbrandt T."/>
            <person name="Kuo A."/>
            <person name="Sato A."/>
            <person name="Lyhne E.K."/>
            <person name="Kogle M.E."/>
            <person name="Wiebenga A."/>
            <person name="Kun R.S."/>
            <person name="Lubbers R.J."/>
            <person name="Makela M.R."/>
            <person name="Barry K."/>
            <person name="Chovatia M."/>
            <person name="Clum A."/>
            <person name="Daum C."/>
            <person name="Haridas S."/>
            <person name="He G."/>
            <person name="LaButti K."/>
            <person name="Lipzen A."/>
            <person name="Mondo S."/>
            <person name="Riley R."/>
            <person name="Salamov A."/>
            <person name="Simmons B.A."/>
            <person name="Magnuson J.K."/>
            <person name="Henrissat B."/>
            <person name="Mortensen U.H."/>
            <person name="Larsen T.O."/>
            <person name="Devries R.P."/>
            <person name="Grigoriev I.V."/>
            <person name="Machida M."/>
            <person name="Baker S.E."/>
            <person name="Andersen M.R."/>
        </authorList>
    </citation>
    <scope>NUCLEOTIDE SEQUENCE [LARGE SCALE GENOMIC DNA]</scope>
    <source>
        <strain evidence="3 4">IBT 18842</strain>
    </source>
</reference>
<dbReference type="InterPro" id="IPR005152">
    <property type="entry name" value="Lipase_secreted"/>
</dbReference>
<protein>
    <submittedName>
        <fullName evidence="3">Secretory lipase-domain-containing protein</fullName>
    </submittedName>
</protein>
<dbReference type="GO" id="GO:0004806">
    <property type="term" value="F:triacylglycerol lipase activity"/>
    <property type="evidence" value="ECO:0007669"/>
    <property type="project" value="UniProtKB-UniRule"/>
</dbReference>
<evidence type="ECO:0000256" key="2">
    <source>
        <dbReference type="PIRNR" id="PIRNR029171"/>
    </source>
</evidence>
<keyword evidence="4" id="KW-1185">Reference proteome</keyword>
<sequence length="425" mass="45590">MYFHNPLYTLCILLCAIGHTLARSIPSWYLKRDGPLLPSQDPFYTPSNTSWNVAEPGTILDSRNVTIGTAEGTPLPLEAAYQLLYRTTDALGHPTYAVTTVMIPVHASLDRLVSYQTAYDSPLIDCSPSYGLQHGASSHANEPMMELSLMAKNILSEGIPISMPDYEGVQAAYVVGTQAGYAVLDSLRAVSQSTNITGIPANATITLYGYSGGGLAAEWASELHASYAPDVQIAAAALGGLSVNLTEGFFTGDTSSWAGLIAGGLVGLGNAYPALAEYIDQHLKPEYKEKFYLPRQECFSGATDPTYGYVPKLAGQNISTFFDNGFGFISEFKELIENNAIMGRHGIPGFPVFVFRGTDDDVAGQMGETHDLVREFCSAGASIQFAEIAGETHLSALAKGYPAARQFLLDAFEGRVPSRCTNSTI</sequence>
<dbReference type="InterPro" id="IPR029058">
    <property type="entry name" value="AB_hydrolase_fold"/>
</dbReference>
<evidence type="ECO:0000256" key="1">
    <source>
        <dbReference type="ARBA" id="ARBA00022801"/>
    </source>
</evidence>
<dbReference type="Pfam" id="PF03583">
    <property type="entry name" value="LIP"/>
    <property type="match status" value="1"/>
</dbReference>
<dbReference type="Gene3D" id="1.10.260.130">
    <property type="match status" value="1"/>
</dbReference>
<name>A0A5N6U6V1_ASPAV</name>
<comment type="similarity">
    <text evidence="2">Belongs to the AB hydrolase superfamily. Lipase family.</text>
</comment>
<evidence type="ECO:0000313" key="3">
    <source>
        <dbReference type="EMBL" id="KAE8154336.1"/>
    </source>
</evidence>